<proteinExistence type="predicted"/>
<organism evidence="1 2">
    <name type="scientific">Orbus sasakiae</name>
    <dbReference type="NCBI Taxonomy" id="1078475"/>
    <lineage>
        <taxon>Bacteria</taxon>
        <taxon>Pseudomonadati</taxon>
        <taxon>Pseudomonadota</taxon>
        <taxon>Gammaproteobacteria</taxon>
        <taxon>Orbales</taxon>
        <taxon>Orbaceae</taxon>
        <taxon>Orbus</taxon>
    </lineage>
</organism>
<dbReference type="Proteomes" id="UP001500171">
    <property type="component" value="Unassembled WGS sequence"/>
</dbReference>
<keyword evidence="2" id="KW-1185">Reference proteome</keyword>
<dbReference type="EMBL" id="BAABHY010000006">
    <property type="protein sequence ID" value="GAA5114119.1"/>
    <property type="molecule type" value="Genomic_DNA"/>
</dbReference>
<protein>
    <submittedName>
        <fullName evidence="1">DciA family protein</fullName>
    </submittedName>
</protein>
<accession>A0ABP9NBU5</accession>
<dbReference type="RefSeq" id="WP_345492427.1">
    <property type="nucleotide sequence ID" value="NZ_BAABHY010000006.1"/>
</dbReference>
<dbReference type="Pfam" id="PF05258">
    <property type="entry name" value="DciA"/>
    <property type="match status" value="1"/>
</dbReference>
<evidence type="ECO:0000313" key="1">
    <source>
        <dbReference type="EMBL" id="GAA5114119.1"/>
    </source>
</evidence>
<gene>
    <name evidence="1" type="ORF">GCM10023211_23320</name>
</gene>
<name>A0ABP9NBU5_9GAMM</name>
<reference evidence="2" key="1">
    <citation type="journal article" date="2019" name="Int. J. Syst. Evol. Microbiol.">
        <title>The Global Catalogue of Microorganisms (GCM) 10K type strain sequencing project: providing services to taxonomists for standard genome sequencing and annotation.</title>
        <authorList>
            <consortium name="The Broad Institute Genomics Platform"/>
            <consortium name="The Broad Institute Genome Sequencing Center for Infectious Disease"/>
            <person name="Wu L."/>
            <person name="Ma J."/>
        </authorList>
    </citation>
    <scope>NUCLEOTIDE SEQUENCE [LARGE SCALE GENOMIC DNA]</scope>
    <source>
        <strain evidence="2">JCM 18050</strain>
    </source>
</reference>
<comment type="caution">
    <text evidence="1">The sequence shown here is derived from an EMBL/GenBank/DDBJ whole genome shotgun (WGS) entry which is preliminary data.</text>
</comment>
<sequence>MRHSEPKALFNLFKAPSLLTIQERGKALSTLNHLLNRLLPPPLAEQCRVANYRLGILIIEVSSASWLTRLRYEQEKLRSQLRQNGLSGLASIQFKINPELNRNRCELHCDDAAVYQRKITLQSAEMLLALADNCSPKLKSSLIKLAKHATKIDNS</sequence>
<evidence type="ECO:0000313" key="2">
    <source>
        <dbReference type="Proteomes" id="UP001500171"/>
    </source>
</evidence>
<dbReference type="InterPro" id="IPR007922">
    <property type="entry name" value="DciA-like"/>
</dbReference>